<evidence type="ECO:0000313" key="1">
    <source>
        <dbReference type="EMBL" id="SQP90958.1"/>
    </source>
</evidence>
<dbReference type="Proteomes" id="UP000250671">
    <property type="component" value="Unassembled WGS sequence"/>
</dbReference>
<name>A0A2X7FLC1_ECOLX</name>
<reference evidence="1 2" key="1">
    <citation type="submission" date="2018-06" db="EMBL/GenBank/DDBJ databases">
        <authorList>
            <consortium name="Pathogen Informatics"/>
            <person name="Doyle S."/>
        </authorList>
    </citation>
    <scope>NUCLEOTIDE SEQUENCE [LARGE SCALE GENOMIC DNA]</scope>
    <source>
        <strain evidence="1 2">VREC0535</strain>
    </source>
</reference>
<accession>A0A2X7FLC1</accession>
<organism evidence="1 2">
    <name type="scientific">Escherichia coli</name>
    <dbReference type="NCBI Taxonomy" id="562"/>
    <lineage>
        <taxon>Bacteria</taxon>
        <taxon>Pseudomonadati</taxon>
        <taxon>Pseudomonadota</taxon>
        <taxon>Gammaproteobacteria</taxon>
        <taxon>Enterobacterales</taxon>
        <taxon>Enterobacteriaceae</taxon>
        <taxon>Escherichia</taxon>
    </lineage>
</organism>
<sequence length="79" mass="9123">MIGFSQYFVQIFSDVCGDDLDPNWCFFHGRNHDGAGIIQPARHGDEFVAENRKGWFIFSDNFLNAFSVCRMKVIDVHVH</sequence>
<evidence type="ECO:0000313" key="2">
    <source>
        <dbReference type="Proteomes" id="UP000250671"/>
    </source>
</evidence>
<dbReference type="AlphaFoldDB" id="A0A2X7FLC1"/>
<gene>
    <name evidence="1" type="ORF">SAMEA3752557_05565</name>
</gene>
<dbReference type="EMBL" id="UCZA01000076">
    <property type="protein sequence ID" value="SQP90958.1"/>
    <property type="molecule type" value="Genomic_DNA"/>
</dbReference>
<protein>
    <submittedName>
        <fullName evidence="1">Uncharacterized protein</fullName>
    </submittedName>
</protein>
<proteinExistence type="predicted"/>